<comment type="caution">
    <text evidence="1">The sequence shown here is derived from an EMBL/GenBank/DDBJ whole genome shotgun (WGS) entry which is preliminary data.</text>
</comment>
<organism evidence="1 2">
    <name type="scientific">Brassica carinata</name>
    <name type="common">Ethiopian mustard</name>
    <name type="synonym">Abyssinian cabbage</name>
    <dbReference type="NCBI Taxonomy" id="52824"/>
    <lineage>
        <taxon>Eukaryota</taxon>
        <taxon>Viridiplantae</taxon>
        <taxon>Streptophyta</taxon>
        <taxon>Embryophyta</taxon>
        <taxon>Tracheophyta</taxon>
        <taxon>Spermatophyta</taxon>
        <taxon>Magnoliopsida</taxon>
        <taxon>eudicotyledons</taxon>
        <taxon>Gunneridae</taxon>
        <taxon>Pentapetalae</taxon>
        <taxon>rosids</taxon>
        <taxon>malvids</taxon>
        <taxon>Brassicales</taxon>
        <taxon>Brassicaceae</taxon>
        <taxon>Brassiceae</taxon>
        <taxon>Brassica</taxon>
    </lineage>
</organism>
<sequence length="129" mass="14480">MFLYIIGLQGLDPRTTTKLFSKVQFCGEKRIEDNDDSVLKISADRDSLIEQNDAGAPTESGLLIYLEDLHLIRVTPISLEDKTVFWETTTDRGVEGVAATHCVRAIATVFRFGETSLQYSRTRIRVGLN</sequence>
<dbReference type="Proteomes" id="UP000886595">
    <property type="component" value="Unassembled WGS sequence"/>
</dbReference>
<dbReference type="Pfam" id="PF04788">
    <property type="entry name" value="DUF620"/>
    <property type="match status" value="1"/>
</dbReference>
<name>A0A8X7TSA4_BRACI</name>
<reference evidence="1 2" key="1">
    <citation type="submission" date="2020-02" db="EMBL/GenBank/DDBJ databases">
        <authorList>
            <person name="Ma Q."/>
            <person name="Huang Y."/>
            <person name="Song X."/>
            <person name="Pei D."/>
        </authorList>
    </citation>
    <scope>NUCLEOTIDE SEQUENCE [LARGE SCALE GENOMIC DNA]</scope>
    <source>
        <strain evidence="1">Sxm20200214</strain>
        <tissue evidence="1">Leaf</tissue>
    </source>
</reference>
<dbReference type="PANTHER" id="PTHR31300:SF34">
    <property type="entry name" value="PLANT_T8K14-16 PROTEIN"/>
    <property type="match status" value="1"/>
</dbReference>
<evidence type="ECO:0000313" key="2">
    <source>
        <dbReference type="Proteomes" id="UP000886595"/>
    </source>
</evidence>
<accession>A0A8X7TSA4</accession>
<proteinExistence type="predicted"/>
<gene>
    <name evidence="1" type="ORF">Bca52824_082826</name>
</gene>
<dbReference type="AlphaFoldDB" id="A0A8X7TSA4"/>
<dbReference type="InterPro" id="IPR006873">
    <property type="entry name" value="DUF620"/>
</dbReference>
<evidence type="ECO:0000313" key="1">
    <source>
        <dbReference type="EMBL" id="KAG2252690.1"/>
    </source>
</evidence>
<keyword evidence="2" id="KW-1185">Reference proteome</keyword>
<dbReference type="PANTHER" id="PTHR31300">
    <property type="entry name" value="LIPASE"/>
    <property type="match status" value="1"/>
</dbReference>
<dbReference type="EMBL" id="JAAMPC010000016">
    <property type="protein sequence ID" value="KAG2252690.1"/>
    <property type="molecule type" value="Genomic_DNA"/>
</dbReference>
<protein>
    <submittedName>
        <fullName evidence="1">Uncharacterized protein</fullName>
    </submittedName>
</protein>